<dbReference type="RefSeq" id="WP_185980858.1">
    <property type="nucleotide sequence ID" value="NZ_CP060204.1"/>
</dbReference>
<evidence type="ECO:0000313" key="2">
    <source>
        <dbReference type="EMBL" id="QNH54939.1"/>
    </source>
</evidence>
<keyword evidence="3" id="KW-1185">Reference proteome</keyword>
<organism evidence="2 3">
    <name type="scientific">Selenomonas timonae</name>
    <dbReference type="NCBI Taxonomy" id="2754044"/>
    <lineage>
        <taxon>Bacteria</taxon>
        <taxon>Bacillati</taxon>
        <taxon>Bacillota</taxon>
        <taxon>Negativicutes</taxon>
        <taxon>Selenomonadales</taxon>
        <taxon>Selenomonadaceae</taxon>
        <taxon>Selenomonas</taxon>
    </lineage>
</organism>
<accession>A0A7G7VLE6</accession>
<dbReference type="KEGG" id="stim:H1B31_03015"/>
<feature type="transmembrane region" description="Helical" evidence="1">
    <location>
        <begin position="282"/>
        <end position="303"/>
    </location>
</feature>
<name>A0A7G7VLE6_9FIRM</name>
<reference evidence="2 3" key="1">
    <citation type="submission" date="2020-07" db="EMBL/GenBank/DDBJ databases">
        <title>Complete genome and description of Selenomonas timonensis sp. nov., a new bacterium isolated from a gingivitis subject.</title>
        <authorList>
            <person name="Antezack A."/>
        </authorList>
    </citation>
    <scope>NUCLEOTIDE SEQUENCE [LARGE SCALE GENOMIC DNA]</scope>
    <source>
        <strain evidence="2 3">Marseille-Q3039</strain>
    </source>
</reference>
<dbReference type="Proteomes" id="UP000515480">
    <property type="component" value="Chromosome"/>
</dbReference>
<feature type="transmembrane region" description="Helical" evidence="1">
    <location>
        <begin position="77"/>
        <end position="94"/>
    </location>
</feature>
<feature type="transmembrane region" description="Helical" evidence="1">
    <location>
        <begin position="106"/>
        <end position="128"/>
    </location>
</feature>
<feature type="transmembrane region" description="Helical" evidence="1">
    <location>
        <begin position="216"/>
        <end position="237"/>
    </location>
</feature>
<keyword evidence="1" id="KW-0812">Transmembrane</keyword>
<proteinExistence type="predicted"/>
<feature type="transmembrane region" description="Helical" evidence="1">
    <location>
        <begin position="172"/>
        <end position="196"/>
    </location>
</feature>
<evidence type="ECO:0000313" key="3">
    <source>
        <dbReference type="Proteomes" id="UP000515480"/>
    </source>
</evidence>
<feature type="transmembrane region" description="Helical" evidence="1">
    <location>
        <begin position="53"/>
        <end position="71"/>
    </location>
</feature>
<keyword evidence="1" id="KW-0472">Membrane</keyword>
<dbReference type="EMBL" id="CP060204">
    <property type="protein sequence ID" value="QNH54939.1"/>
    <property type="molecule type" value="Genomic_DNA"/>
</dbReference>
<gene>
    <name evidence="2" type="ORF">H1B31_03015</name>
</gene>
<protein>
    <submittedName>
        <fullName evidence="2">YybS family protein</fullName>
    </submittedName>
</protein>
<sequence length="318" mass="34767">MSEQGARPAATAGVMTAAAVVYALAAIYLPMLTMMMGMFWPVFIALVTVREGLRWGMLAAAASLILTMLFATPVTGAFFVLSFAPTGLVLGALFRRGADTVRALTGGALASLAGKAAAAGMMLLIFGLNPFAMDVSMANETMDETLAMYRSLGMDEAQLEETRAASTQVLELFVLMLPALFLGSSVIEVTASFVVLRKVLVRLGIPAKGLPAFTEWRLPIFFSYLFAFSLIGIYWGTTRDISWLYQAALNGYLISFAAGLVQGLSLVQFLMKRFNVSSFMRIIIYIFIAVNGFMTQIVSWTGLFDIAFDYRKKFRERQ</sequence>
<dbReference type="PANTHER" id="PTHR41324:SF1">
    <property type="entry name" value="DUF2232 DOMAIN-CONTAINING PROTEIN"/>
    <property type="match status" value="1"/>
</dbReference>
<feature type="transmembrane region" description="Helical" evidence="1">
    <location>
        <begin position="20"/>
        <end position="46"/>
    </location>
</feature>
<evidence type="ECO:0000256" key="1">
    <source>
        <dbReference type="SAM" id="Phobius"/>
    </source>
</evidence>
<keyword evidence="1" id="KW-1133">Transmembrane helix</keyword>
<dbReference type="AlphaFoldDB" id="A0A7G7VLE6"/>
<dbReference type="InterPro" id="IPR018710">
    <property type="entry name" value="DUF2232"/>
</dbReference>
<feature type="transmembrane region" description="Helical" evidence="1">
    <location>
        <begin position="249"/>
        <end position="270"/>
    </location>
</feature>
<dbReference type="PANTHER" id="PTHR41324">
    <property type="entry name" value="MEMBRANE PROTEIN-RELATED"/>
    <property type="match status" value="1"/>
</dbReference>
<dbReference type="Pfam" id="PF09991">
    <property type="entry name" value="DUF2232"/>
    <property type="match status" value="1"/>
</dbReference>